<reference evidence="1" key="1">
    <citation type="submission" date="2014-11" db="EMBL/GenBank/DDBJ databases">
        <authorList>
            <person name="Amaro Gonzalez C."/>
        </authorList>
    </citation>
    <scope>NUCLEOTIDE SEQUENCE</scope>
</reference>
<accession>A0A0E9VYE0</accession>
<reference evidence="1" key="2">
    <citation type="journal article" date="2015" name="Fish Shellfish Immunol.">
        <title>Early steps in the European eel (Anguilla anguilla)-Vibrio vulnificus interaction in the gills: Role of the RtxA13 toxin.</title>
        <authorList>
            <person name="Callol A."/>
            <person name="Pajuelo D."/>
            <person name="Ebbesson L."/>
            <person name="Teles M."/>
            <person name="MacKenzie S."/>
            <person name="Amaro C."/>
        </authorList>
    </citation>
    <scope>NUCLEOTIDE SEQUENCE</scope>
</reference>
<dbReference type="EMBL" id="GBXM01026334">
    <property type="protein sequence ID" value="JAH82243.1"/>
    <property type="molecule type" value="Transcribed_RNA"/>
</dbReference>
<evidence type="ECO:0000313" key="1">
    <source>
        <dbReference type="EMBL" id="JAH82243.1"/>
    </source>
</evidence>
<proteinExistence type="predicted"/>
<dbReference type="AlphaFoldDB" id="A0A0E9VYE0"/>
<protein>
    <submittedName>
        <fullName evidence="1">Uncharacterized protein</fullName>
    </submittedName>
</protein>
<organism evidence="1">
    <name type="scientific">Anguilla anguilla</name>
    <name type="common">European freshwater eel</name>
    <name type="synonym">Muraena anguilla</name>
    <dbReference type="NCBI Taxonomy" id="7936"/>
    <lineage>
        <taxon>Eukaryota</taxon>
        <taxon>Metazoa</taxon>
        <taxon>Chordata</taxon>
        <taxon>Craniata</taxon>
        <taxon>Vertebrata</taxon>
        <taxon>Euteleostomi</taxon>
        <taxon>Actinopterygii</taxon>
        <taxon>Neopterygii</taxon>
        <taxon>Teleostei</taxon>
        <taxon>Anguilliformes</taxon>
        <taxon>Anguillidae</taxon>
        <taxon>Anguilla</taxon>
    </lineage>
</organism>
<sequence>MLFFTVTLFQTQSHVPTLHLQYSAVCMYLDSDTLLVVLPLLK</sequence>
<name>A0A0E9VYE0_ANGAN</name>